<keyword evidence="2" id="KW-1185">Reference proteome</keyword>
<feature type="non-terminal residue" evidence="1">
    <location>
        <position position="1"/>
    </location>
</feature>
<organism evidence="1 2">
    <name type="scientific">Cannabis sativa</name>
    <name type="common">Hemp</name>
    <name type="synonym">Marijuana</name>
    <dbReference type="NCBI Taxonomy" id="3483"/>
    <lineage>
        <taxon>Eukaryota</taxon>
        <taxon>Viridiplantae</taxon>
        <taxon>Streptophyta</taxon>
        <taxon>Embryophyta</taxon>
        <taxon>Tracheophyta</taxon>
        <taxon>Spermatophyta</taxon>
        <taxon>Magnoliopsida</taxon>
        <taxon>eudicotyledons</taxon>
        <taxon>Gunneridae</taxon>
        <taxon>Pentapetalae</taxon>
        <taxon>rosids</taxon>
        <taxon>fabids</taxon>
        <taxon>Rosales</taxon>
        <taxon>Cannabaceae</taxon>
        <taxon>Cannabis</taxon>
    </lineage>
</organism>
<reference evidence="1 2" key="1">
    <citation type="journal article" date="2020" name="bioRxiv">
        <title>Sequence and annotation of 42 cannabis genomes reveals extensive copy number variation in cannabinoid synthesis and pathogen resistance genes.</title>
        <authorList>
            <person name="Mckernan K.J."/>
            <person name="Helbert Y."/>
            <person name="Kane L.T."/>
            <person name="Ebling H."/>
            <person name="Zhang L."/>
            <person name="Liu B."/>
            <person name="Eaton Z."/>
            <person name="Mclaughlin S."/>
            <person name="Kingan S."/>
            <person name="Baybayan P."/>
            <person name="Concepcion G."/>
            <person name="Jordan M."/>
            <person name="Riva A."/>
            <person name="Barbazuk W."/>
            <person name="Harkins T."/>
        </authorList>
    </citation>
    <scope>NUCLEOTIDE SEQUENCE [LARGE SCALE GENOMIC DNA]</scope>
    <source>
        <strain evidence="2">cv. Jamaican Lion 4</strain>
        <tissue evidence="1">Leaf</tissue>
    </source>
</reference>
<evidence type="ECO:0000313" key="2">
    <source>
        <dbReference type="Proteomes" id="UP000583929"/>
    </source>
</evidence>
<comment type="caution">
    <text evidence="1">The sequence shown here is derived from an EMBL/GenBank/DDBJ whole genome shotgun (WGS) entry which is preliminary data.</text>
</comment>
<dbReference type="InterPro" id="IPR036400">
    <property type="entry name" value="Cyt_B5-like_heme/steroid_sf"/>
</dbReference>
<accession>A0A7J6FLR2</accession>
<evidence type="ECO:0000313" key="1">
    <source>
        <dbReference type="EMBL" id="KAF4371578.1"/>
    </source>
</evidence>
<dbReference type="AlphaFoldDB" id="A0A7J6FLR2"/>
<protein>
    <submittedName>
        <fullName evidence="1">Uncharacterized protein</fullName>
    </submittedName>
</protein>
<dbReference type="Proteomes" id="UP000583929">
    <property type="component" value="Unassembled WGS sequence"/>
</dbReference>
<dbReference type="Gene3D" id="3.10.120.10">
    <property type="entry name" value="Cytochrome b5-like heme/steroid binding domain"/>
    <property type="match status" value="1"/>
</dbReference>
<proteinExistence type="predicted"/>
<name>A0A7J6FLR2_CANSA</name>
<dbReference type="EMBL" id="JAATIQ010000195">
    <property type="protein sequence ID" value="KAF4371578.1"/>
    <property type="molecule type" value="Genomic_DNA"/>
</dbReference>
<sequence length="75" mass="8641">MDFKRCNRGCSMVPEGSRALALLSFKSQDMNDSLDNLGPDELHVLEDWEDKFIHKYPKVRKLVKQSTSTEEPSQI</sequence>
<gene>
    <name evidence="1" type="ORF">G4B88_008293</name>
</gene>